<dbReference type="Pfam" id="PF06745">
    <property type="entry name" value="ATPase"/>
    <property type="match status" value="2"/>
</dbReference>
<evidence type="ECO:0000256" key="2">
    <source>
        <dbReference type="ARBA" id="ARBA00022553"/>
    </source>
</evidence>
<keyword evidence="8" id="KW-0067">ATP-binding</keyword>
<dbReference type="SUPFAM" id="SSF52540">
    <property type="entry name" value="P-loop containing nucleoside triphosphate hydrolases"/>
    <property type="match status" value="2"/>
</dbReference>
<dbReference type="AlphaFoldDB" id="A0A1G5QJZ2"/>
<proteinExistence type="predicted"/>
<evidence type="ECO:0000256" key="7">
    <source>
        <dbReference type="ARBA" id="ARBA00022801"/>
    </source>
</evidence>
<dbReference type="PANTHER" id="PTHR43637">
    <property type="entry name" value="UPF0273 PROTEIN TM_0370"/>
    <property type="match status" value="1"/>
</dbReference>
<evidence type="ECO:0000256" key="3">
    <source>
        <dbReference type="ARBA" id="ARBA00022679"/>
    </source>
</evidence>
<keyword evidence="3" id="KW-0808">Transferase</keyword>
<dbReference type="InterPro" id="IPR014774">
    <property type="entry name" value="KaiC-like_dom"/>
</dbReference>
<keyword evidence="5" id="KW-0547">Nucleotide-binding</keyword>
<sequence length="496" mass="54080">MNDQENTETKIAHRGNLPRMETGIAGLDRALEGGLPAGRVVLISGESGTGKTVFVNEFIYRGISRYGQPGVFVTFEEPPAEIAANVRGFGWDYGRLVDEGRLAFVDAGMGDRTLSVELDQHYDLAPVIARIRAAVERIGAKRVAVDSMGNLFGRLGSSCAIRNLFHNLCLELKALGVTTLITAERGDGKRQTRFGVEEYVADGVIDLSMAPGQQETLRKIVVRKLRGTHYRSGNIQYTIGADGITVFAKIPVDRSFTATRADVRKRFEIPGFDSLLDGGLPEGHIALISGNTGTGKTSFALHFVKAGIDAGEPCVYVALEEPSAQLRRTGESYGWDMMALERSGLLTFIDIPLIDIVPDQVLYGIAEAVEATGARRIVLDSISSLESATLSSEQVRQFMVQLNEFCKSRSVTCVAPYLNPDVFGATQGQLLGQTATSDMRLSSVVDAVVLLRYVERGQRVKRLVHVLKLRGSNHDNAIYMYRLSDGGVIIGEQYEV</sequence>
<keyword evidence="6" id="KW-0418">Kinase</keyword>
<dbReference type="InterPro" id="IPR010624">
    <property type="entry name" value="KaiC_dom"/>
</dbReference>
<evidence type="ECO:0000256" key="5">
    <source>
        <dbReference type="ARBA" id="ARBA00022741"/>
    </source>
</evidence>
<dbReference type="RefSeq" id="WP_092996951.1">
    <property type="nucleotide sequence ID" value="NZ_FMWD01000006.1"/>
</dbReference>
<evidence type="ECO:0000256" key="6">
    <source>
        <dbReference type="ARBA" id="ARBA00022777"/>
    </source>
</evidence>
<reference evidence="10 11" key="1">
    <citation type="submission" date="2016-10" db="EMBL/GenBank/DDBJ databases">
        <authorList>
            <person name="de Groot N.N."/>
        </authorList>
    </citation>
    <scope>NUCLEOTIDE SEQUENCE [LARGE SCALE GENOMIC DNA]</scope>
    <source>
        <strain evidence="10 11">HLD2</strain>
    </source>
</reference>
<evidence type="ECO:0000256" key="4">
    <source>
        <dbReference type="ARBA" id="ARBA00022737"/>
    </source>
</evidence>
<dbReference type="PANTHER" id="PTHR43637:SF2">
    <property type="entry name" value="PROTEIN GVPD 1"/>
    <property type="match status" value="1"/>
</dbReference>
<dbReference type="EC" id="2.7.11.1" evidence="1"/>
<dbReference type="GO" id="GO:0016787">
    <property type="term" value="F:hydrolase activity"/>
    <property type="evidence" value="ECO:0007669"/>
    <property type="project" value="UniProtKB-KW"/>
</dbReference>
<dbReference type="OrthoDB" id="9787927at2"/>
<dbReference type="GO" id="GO:0005524">
    <property type="term" value="F:ATP binding"/>
    <property type="evidence" value="ECO:0007669"/>
    <property type="project" value="UniProtKB-KW"/>
</dbReference>
<dbReference type="SMART" id="SM00382">
    <property type="entry name" value="AAA"/>
    <property type="match status" value="2"/>
</dbReference>
<keyword evidence="2" id="KW-0597">Phosphoprotein</keyword>
<dbReference type="STRING" id="415747.SAMN03097708_02266"/>
<evidence type="ECO:0000313" key="10">
    <source>
        <dbReference type="EMBL" id="SCZ62143.1"/>
    </source>
</evidence>
<evidence type="ECO:0000313" key="11">
    <source>
        <dbReference type="Proteomes" id="UP000199648"/>
    </source>
</evidence>
<dbReference type="InterPro" id="IPR003593">
    <property type="entry name" value="AAA+_ATPase"/>
</dbReference>
<dbReference type="InterPro" id="IPR025662">
    <property type="entry name" value="Sigma_54_int_dom_ATP-bd_1"/>
</dbReference>
<gene>
    <name evidence="10" type="ORF">SAMN03097708_02266</name>
</gene>
<keyword evidence="4" id="KW-0677">Repeat</keyword>
<dbReference type="InterPro" id="IPR030665">
    <property type="entry name" value="KaiC"/>
</dbReference>
<feature type="domain" description="KaiC" evidence="9">
    <location>
        <begin position="263"/>
        <end position="496"/>
    </location>
</feature>
<feature type="domain" description="KaiC" evidence="9">
    <location>
        <begin position="18"/>
        <end position="260"/>
    </location>
</feature>
<evidence type="ECO:0000256" key="1">
    <source>
        <dbReference type="ARBA" id="ARBA00012513"/>
    </source>
</evidence>
<dbReference type="PROSITE" id="PS00675">
    <property type="entry name" value="SIGMA54_INTERACT_1"/>
    <property type="match status" value="1"/>
</dbReference>
<accession>A0A1G5QJZ2</accession>
<dbReference type="InterPro" id="IPR027417">
    <property type="entry name" value="P-loop_NTPase"/>
</dbReference>
<keyword evidence="7" id="KW-0378">Hydrolase</keyword>
<name>A0A1G5QJZ2_9GAMM</name>
<dbReference type="Proteomes" id="UP000199648">
    <property type="component" value="Unassembled WGS sequence"/>
</dbReference>
<dbReference type="PRINTS" id="PR01874">
    <property type="entry name" value="DNAREPAIRADA"/>
</dbReference>
<evidence type="ECO:0000256" key="8">
    <source>
        <dbReference type="ARBA" id="ARBA00022840"/>
    </source>
</evidence>
<evidence type="ECO:0000259" key="9">
    <source>
        <dbReference type="PROSITE" id="PS51146"/>
    </source>
</evidence>
<keyword evidence="11" id="KW-1185">Reference proteome</keyword>
<organism evidence="10 11">
    <name type="scientific">Thiohalomonas denitrificans</name>
    <dbReference type="NCBI Taxonomy" id="415747"/>
    <lineage>
        <taxon>Bacteria</taxon>
        <taxon>Pseudomonadati</taxon>
        <taxon>Pseudomonadota</taxon>
        <taxon>Gammaproteobacteria</taxon>
        <taxon>Thiohalomonadales</taxon>
        <taxon>Thiohalomonadaceae</taxon>
        <taxon>Thiohalomonas</taxon>
    </lineage>
</organism>
<dbReference type="EMBL" id="FMWD01000006">
    <property type="protein sequence ID" value="SCZ62143.1"/>
    <property type="molecule type" value="Genomic_DNA"/>
</dbReference>
<dbReference type="GO" id="GO:0004674">
    <property type="term" value="F:protein serine/threonine kinase activity"/>
    <property type="evidence" value="ECO:0007669"/>
    <property type="project" value="UniProtKB-EC"/>
</dbReference>
<protein>
    <recommendedName>
        <fullName evidence="1">non-specific serine/threonine protein kinase</fullName>
        <ecNumber evidence="1">2.7.11.1</ecNumber>
    </recommendedName>
</protein>
<dbReference type="Gene3D" id="3.40.50.300">
    <property type="entry name" value="P-loop containing nucleotide triphosphate hydrolases"/>
    <property type="match status" value="2"/>
</dbReference>
<dbReference type="PIRSF" id="PIRSF039117">
    <property type="entry name" value="KaiC"/>
    <property type="match status" value="1"/>
</dbReference>
<dbReference type="PROSITE" id="PS51146">
    <property type="entry name" value="KAIC"/>
    <property type="match status" value="2"/>
</dbReference>